<dbReference type="InterPro" id="IPR047144">
    <property type="entry name" value="BCOR-like"/>
</dbReference>
<proteinExistence type="inferred from homology"/>
<feature type="region of interest" description="Disordered" evidence="9">
    <location>
        <begin position="145"/>
        <end position="169"/>
    </location>
</feature>
<dbReference type="Pfam" id="PF12796">
    <property type="entry name" value="Ank_2"/>
    <property type="match status" value="1"/>
</dbReference>
<evidence type="ECO:0000256" key="5">
    <source>
        <dbReference type="ARBA" id="ARBA00022843"/>
    </source>
</evidence>
<feature type="compositionally biased region" description="Polar residues" evidence="9">
    <location>
        <begin position="1084"/>
        <end position="1097"/>
    </location>
</feature>
<comment type="similarity">
    <text evidence="7">Belongs to the BCOR family.</text>
</comment>
<feature type="domain" description="BCL-6 corepressor PCGF1 binding" evidence="10">
    <location>
        <begin position="1507"/>
        <end position="1617"/>
    </location>
</feature>
<evidence type="ECO:0000256" key="6">
    <source>
        <dbReference type="ARBA" id="ARBA00023242"/>
    </source>
</evidence>
<feature type="region of interest" description="Disordered" evidence="9">
    <location>
        <begin position="779"/>
        <end position="808"/>
    </location>
</feature>
<dbReference type="OrthoDB" id="3666223at2759"/>
<keyword evidence="2" id="KW-1017">Isopeptide bond</keyword>
<feature type="compositionally biased region" description="Polar residues" evidence="9">
    <location>
        <begin position="780"/>
        <end position="795"/>
    </location>
</feature>
<feature type="compositionally biased region" description="Polar residues" evidence="9">
    <location>
        <begin position="149"/>
        <end position="162"/>
    </location>
</feature>
<dbReference type="FunFam" id="1.25.40.20:FF:000032">
    <property type="entry name" value="BCL-6 corepressor isoform X1"/>
    <property type="match status" value="1"/>
</dbReference>
<name>A0A401T3Q6_CHIPU</name>
<sequence length="1627" mass="179798">MLATASLCNGVHDWTNSNRIRMCGIKEDRRSSLTDAESRKSVPQPVGTEDTCISNHTEVATERMSNGAHQVEWDESNLLQEELQNCKNNEPEKSVRKEEEVTFMTTSDTQLKTEKVTNVESKLLHGEMPESEDDKMKNLESTGMHRKAQQTLSKTTCTQENTGEPEKTIKQKVTPGTEAKYQGLPWNDPQIDSAKSGNCRPFDAPNSLNLFKPGLSSSQNLHTVTRPFLSPMFNQGPHLMYLPPNLVHPHVAPSLPTTLGVTVQTVPPFLQSKGGSTNVTPDLHSYSHPVMLNRPLTSESKIKHTADYSQSLFAKNKTESESSQQQQILASTSHASLPTSHVYFNPGSELSLGQKIPNSQLSKLPECSSTHQRSVGPSENSHPPFIVFRSPPQLEKQIYPEGSHDLPLDLSAKSSCHGIGVKQNSFPELRKTPPMPVLTPVKGDRSFSLLHSKNDVITSQIPQGIYSASSIKGNFGLTSPVVVFPDTIRNGATLQKNSIDPLTLQPLNPAWSWVKGSSKLVNHNPRTFVGVANAIPASMLQIGNEDSKNAAKQEPISIVYQGDCQLSLSNGDKSGEAKKDACGGQGVKKTNSQLHSCFVSNPNEVASFHSNTYPPFVINHLYLAKDKTPFHHSSLLTNGSCSAQQLPLAQGIPCGLTSSRGEYTLFQSPHHLGAVWTPQNYGEKTKEDKLQIMGSPLSNLETIVRNRALELFAIESKKDNPKSFTPNAISKEGTPSKDLNQSASSSTNVVDLSRLPFESKSGQKDQQNMISTIKVDKMGKTNNGITSENSNNSTGDVDEVGKNQNEEQKGQRIITSLLLSNQPLINHSHSIKDLPVVESDKRVELATIQELACGNTTSSKLSTDADQSMTKAICNEKEHCGPVKCAVTKEKKDGSVKNLVSKCKGPNSVRCSTNPSSCIGKKLKCTKKEDIVSCKRLNREQQTIQGSKRRSSSLEVSHRDSEDDVCSSKGLDGERKSKRLRTPKTECSSRTAIQEKDLSLRKGKNSFKDFIPVVLKTRTRSQSESFCVSSVHVTCDQTDSTLEESQLMHEEVENDVKAKKNSRSWEKSTTENKGTKEESEVGRTGSSITDVGEQNSLEPLDSGCITEIDGNCKSSNKRNPAIKTQIRTSRKKFKSEKDSDVLLHKREENQDNTGIKTRKAVTTGTWTPPTSPRKRLALSGTLPSADWNLSVRHSTPVSGGLRKRKESCSTGSLNLSHISESPSQFQSEKPSGKRKCKTKHIIGPQSPDEDASNQGRHKIKVRQKRSLKRSALMLDSDWSPSPKKQRDHSTHWKKRTSSITPVKYATVPRSPCAQAETSAGQQSQSETRKLIVNKNAGETLLQKAARLGYEDVVIYCLENTICDVNHRDNAGYTALHEACARGWLDIVTRLLEHGGDVNCSAQDGTRPIHDAVVNDNLDVVHVLLSYGADPTLATYSGQTVLKMAHSEPMKQFLLEYFTDLRGRSEDDPALHWEFYGSSACEQDKETSCNILANPPGLDEEEDEDINYFTFEFSDRPLLTCYNIQACLSHGPCNWLVLAEVLRRLKMSVRIFQSRFPHFEIATITEVEFYKQVSTSQVHFQLGNLQFCSLDGRMSLELVRCVPELLDLLGSTVELLTEDCEKVITFTR</sequence>
<dbReference type="PANTHER" id="PTHR24117:SF9">
    <property type="entry name" value="BCL-6 COREPRESSOR PCGF1 BINDING DOMAIN-CONTAINING PROTEIN"/>
    <property type="match status" value="1"/>
</dbReference>
<keyword evidence="3" id="KW-0597">Phosphoprotein</keyword>
<feature type="repeat" description="ANK" evidence="8">
    <location>
        <begin position="1403"/>
        <end position="1435"/>
    </location>
</feature>
<feature type="compositionally biased region" description="Polar residues" evidence="9">
    <location>
        <begin position="361"/>
        <end position="381"/>
    </location>
</feature>
<evidence type="ECO:0000256" key="9">
    <source>
        <dbReference type="SAM" id="MobiDB-lite"/>
    </source>
</evidence>
<dbReference type="Gene3D" id="3.10.260.40">
    <property type="entry name" value="BCL-6 corepressor, PCGF1 binding domain"/>
    <property type="match status" value="1"/>
</dbReference>
<feature type="compositionally biased region" description="Polar residues" evidence="9">
    <location>
        <begin position="1208"/>
        <end position="1229"/>
    </location>
</feature>
<dbReference type="EMBL" id="BEZZ01000964">
    <property type="protein sequence ID" value="GCC37227.1"/>
    <property type="molecule type" value="Genomic_DNA"/>
</dbReference>
<dbReference type="PROSITE" id="PS50297">
    <property type="entry name" value="ANK_REP_REGION"/>
    <property type="match status" value="2"/>
</dbReference>
<dbReference type="Gene3D" id="1.25.40.20">
    <property type="entry name" value="Ankyrin repeat-containing domain"/>
    <property type="match status" value="1"/>
</dbReference>
<dbReference type="InterPro" id="IPR002110">
    <property type="entry name" value="Ankyrin_rpt"/>
</dbReference>
<reference evidence="11 12" key="1">
    <citation type="journal article" date="2018" name="Nat. Ecol. Evol.">
        <title>Shark genomes provide insights into elasmobranch evolution and the origin of vertebrates.</title>
        <authorList>
            <person name="Hara Y"/>
            <person name="Yamaguchi K"/>
            <person name="Onimaru K"/>
            <person name="Kadota M"/>
            <person name="Koyanagi M"/>
            <person name="Keeley SD"/>
            <person name="Tatsumi K"/>
            <person name="Tanaka K"/>
            <person name="Motone F"/>
            <person name="Kageyama Y"/>
            <person name="Nozu R"/>
            <person name="Adachi N"/>
            <person name="Nishimura O"/>
            <person name="Nakagawa R"/>
            <person name="Tanegashima C"/>
            <person name="Kiyatake I"/>
            <person name="Matsumoto R"/>
            <person name="Murakumo K"/>
            <person name="Nishida K"/>
            <person name="Terakita A"/>
            <person name="Kuratani S"/>
            <person name="Sato K"/>
            <person name="Hyodo S Kuraku.S."/>
        </authorList>
    </citation>
    <scope>NUCLEOTIDE SEQUENCE [LARGE SCALE GENOMIC DNA]</scope>
</reference>
<keyword evidence="5" id="KW-0832">Ubl conjugation</keyword>
<feature type="region of interest" description="Disordered" evidence="9">
    <location>
        <begin position="1054"/>
        <end position="1102"/>
    </location>
</feature>
<feature type="compositionally biased region" description="Basic residues" evidence="9">
    <location>
        <begin position="1283"/>
        <end position="1296"/>
    </location>
</feature>
<keyword evidence="6" id="KW-0539">Nucleus</keyword>
<feature type="compositionally biased region" description="Basic and acidic residues" evidence="9">
    <location>
        <begin position="1054"/>
        <end position="1081"/>
    </location>
</feature>
<dbReference type="SMART" id="SM00248">
    <property type="entry name" value="ANK"/>
    <property type="match status" value="3"/>
</dbReference>
<feature type="compositionally biased region" description="Polar residues" evidence="9">
    <location>
        <begin position="737"/>
        <end position="750"/>
    </location>
</feature>
<dbReference type="PROSITE" id="PS50088">
    <property type="entry name" value="ANK_REPEAT"/>
    <property type="match status" value="2"/>
</dbReference>
<feature type="region of interest" description="Disordered" evidence="9">
    <location>
        <begin position="1186"/>
        <end position="1326"/>
    </location>
</feature>
<dbReference type="STRING" id="137246.A0A401T3Q6"/>
<evidence type="ECO:0000256" key="3">
    <source>
        <dbReference type="ARBA" id="ARBA00022553"/>
    </source>
</evidence>
<dbReference type="Pfam" id="PF16553">
    <property type="entry name" value="PUFD"/>
    <property type="match status" value="1"/>
</dbReference>
<dbReference type="OMA" id="MCGIKED"/>
<keyword evidence="4" id="KW-0677">Repeat</keyword>
<keyword evidence="12" id="KW-1185">Reference proteome</keyword>
<evidence type="ECO:0000259" key="10">
    <source>
        <dbReference type="Pfam" id="PF16553"/>
    </source>
</evidence>
<dbReference type="InterPro" id="IPR036770">
    <property type="entry name" value="Ankyrin_rpt-contain_sf"/>
</dbReference>
<comment type="caution">
    <text evidence="11">The sequence shown here is derived from an EMBL/GenBank/DDBJ whole genome shotgun (WGS) entry which is preliminary data.</text>
</comment>
<evidence type="ECO:0000256" key="4">
    <source>
        <dbReference type="ARBA" id="ARBA00022737"/>
    </source>
</evidence>
<dbReference type="PANTHER" id="PTHR24117">
    <property type="entry name" value="AGAP007537-PB"/>
    <property type="match status" value="1"/>
</dbReference>
<feature type="compositionally biased region" description="Basic and acidic residues" evidence="9">
    <location>
        <begin position="799"/>
        <end position="808"/>
    </location>
</feature>
<feature type="compositionally biased region" description="Polar residues" evidence="9">
    <location>
        <begin position="1315"/>
        <end position="1325"/>
    </location>
</feature>
<comment type="subcellular location">
    <subcellularLocation>
        <location evidence="1">Nucleus</location>
    </subcellularLocation>
</comment>
<dbReference type="SUPFAM" id="SSF48403">
    <property type="entry name" value="Ankyrin repeat"/>
    <property type="match status" value="1"/>
</dbReference>
<feature type="region of interest" description="Disordered" evidence="9">
    <location>
        <begin position="942"/>
        <end position="988"/>
    </location>
</feature>
<evidence type="ECO:0000256" key="7">
    <source>
        <dbReference type="ARBA" id="ARBA00034703"/>
    </source>
</evidence>
<feature type="repeat" description="ANK" evidence="8">
    <location>
        <begin position="1370"/>
        <end position="1402"/>
    </location>
</feature>
<keyword evidence="8" id="KW-0040">ANK repeat</keyword>
<dbReference type="GO" id="GO:0003714">
    <property type="term" value="F:transcription corepressor activity"/>
    <property type="evidence" value="ECO:0007669"/>
    <property type="project" value="TreeGrafter"/>
</dbReference>
<evidence type="ECO:0000313" key="11">
    <source>
        <dbReference type="EMBL" id="GCC37227.1"/>
    </source>
</evidence>
<feature type="region of interest" description="Disordered" evidence="9">
    <location>
        <begin position="720"/>
        <end position="766"/>
    </location>
</feature>
<evidence type="ECO:0000256" key="1">
    <source>
        <dbReference type="ARBA" id="ARBA00004123"/>
    </source>
</evidence>
<protein>
    <recommendedName>
        <fullName evidence="10">BCL-6 corepressor PCGF1 binding domain-containing protein</fullName>
    </recommendedName>
</protein>
<feature type="compositionally biased region" description="Basic residues" evidence="9">
    <location>
        <begin position="1255"/>
        <end position="1268"/>
    </location>
</feature>
<dbReference type="Proteomes" id="UP000287033">
    <property type="component" value="Unassembled WGS sequence"/>
</dbReference>
<dbReference type="GO" id="GO:0005634">
    <property type="term" value="C:nucleus"/>
    <property type="evidence" value="ECO:0007669"/>
    <property type="project" value="UniProtKB-SubCell"/>
</dbReference>
<organism evidence="11 12">
    <name type="scientific">Chiloscyllium punctatum</name>
    <name type="common">Brownbanded bambooshark</name>
    <name type="synonym">Hemiscyllium punctatum</name>
    <dbReference type="NCBI Taxonomy" id="137246"/>
    <lineage>
        <taxon>Eukaryota</taxon>
        <taxon>Metazoa</taxon>
        <taxon>Chordata</taxon>
        <taxon>Craniata</taxon>
        <taxon>Vertebrata</taxon>
        <taxon>Chondrichthyes</taxon>
        <taxon>Elasmobranchii</taxon>
        <taxon>Galeomorphii</taxon>
        <taxon>Galeoidea</taxon>
        <taxon>Orectolobiformes</taxon>
        <taxon>Hemiscylliidae</taxon>
        <taxon>Chiloscyllium</taxon>
    </lineage>
</organism>
<dbReference type="InterPro" id="IPR032365">
    <property type="entry name" value="PUFD"/>
</dbReference>
<feature type="region of interest" description="Disordered" evidence="9">
    <location>
        <begin position="1116"/>
        <end position="1138"/>
    </location>
</feature>
<dbReference type="InterPro" id="IPR038227">
    <property type="entry name" value="PUFD_som_sf"/>
</dbReference>
<evidence type="ECO:0000256" key="8">
    <source>
        <dbReference type="PROSITE-ProRule" id="PRU00023"/>
    </source>
</evidence>
<accession>A0A401T3Q6</accession>
<evidence type="ECO:0000256" key="2">
    <source>
        <dbReference type="ARBA" id="ARBA00022499"/>
    </source>
</evidence>
<evidence type="ECO:0000313" key="12">
    <source>
        <dbReference type="Proteomes" id="UP000287033"/>
    </source>
</evidence>
<gene>
    <name evidence="11" type="ORF">chiPu_0015729</name>
</gene>
<dbReference type="GO" id="GO:0000122">
    <property type="term" value="P:negative regulation of transcription by RNA polymerase II"/>
    <property type="evidence" value="ECO:0007669"/>
    <property type="project" value="TreeGrafter"/>
</dbReference>
<feature type="region of interest" description="Disordered" evidence="9">
    <location>
        <begin position="361"/>
        <end position="383"/>
    </location>
</feature>